<keyword evidence="1" id="KW-0596">Phosphopantetheine</keyword>
<dbReference type="InterPro" id="IPR014031">
    <property type="entry name" value="Ketoacyl_synth_C"/>
</dbReference>
<reference evidence="7" key="1">
    <citation type="submission" date="2016-03" db="EMBL/GenBank/DDBJ databases">
        <title>Complete genome sequence of the type strain Actinoalloteichus hymeniacidonis DSM 45092.</title>
        <authorList>
            <person name="Schaffert L."/>
            <person name="Albersmeier A."/>
            <person name="Winkler A."/>
            <person name="Kalinowski J."/>
            <person name="Zotchev S."/>
            <person name="Ruckert C."/>
        </authorList>
    </citation>
    <scope>NUCLEOTIDE SEQUENCE [LARGE SCALE GENOMIC DNA]</scope>
    <source>
        <strain evidence="7">HPA177(T) (DSM 45092(T))</strain>
    </source>
</reference>
<dbReference type="SMART" id="SM00825">
    <property type="entry name" value="PKS_KS"/>
    <property type="match status" value="1"/>
</dbReference>
<dbReference type="GO" id="GO:0031177">
    <property type="term" value="F:phosphopantetheine binding"/>
    <property type="evidence" value="ECO:0007669"/>
    <property type="project" value="InterPro"/>
</dbReference>
<keyword evidence="3" id="KW-0808">Transferase</keyword>
<dbReference type="SUPFAM" id="SSF53901">
    <property type="entry name" value="Thiolase-like"/>
    <property type="match status" value="1"/>
</dbReference>
<dbReference type="InterPro" id="IPR006162">
    <property type="entry name" value="Ppantetheine_attach_site"/>
</dbReference>
<feature type="domain" description="Carrier" evidence="4">
    <location>
        <begin position="735"/>
        <end position="810"/>
    </location>
</feature>
<dbReference type="PANTHER" id="PTHR43775:SF37">
    <property type="entry name" value="SI:DKEY-61P9.11"/>
    <property type="match status" value="1"/>
</dbReference>
<dbReference type="GO" id="GO:0071770">
    <property type="term" value="P:DIM/DIP cell wall layer assembly"/>
    <property type="evidence" value="ECO:0007669"/>
    <property type="project" value="TreeGrafter"/>
</dbReference>
<evidence type="ECO:0000313" key="7">
    <source>
        <dbReference type="Proteomes" id="UP000095210"/>
    </source>
</evidence>
<dbReference type="InterPro" id="IPR009081">
    <property type="entry name" value="PP-bd_ACP"/>
</dbReference>
<dbReference type="InterPro" id="IPR014030">
    <property type="entry name" value="Ketoacyl_synth_N"/>
</dbReference>
<dbReference type="GO" id="GO:0005737">
    <property type="term" value="C:cytoplasm"/>
    <property type="evidence" value="ECO:0007669"/>
    <property type="project" value="TreeGrafter"/>
</dbReference>
<dbReference type="GO" id="GO:0004312">
    <property type="term" value="F:fatty acid synthase activity"/>
    <property type="evidence" value="ECO:0007669"/>
    <property type="project" value="TreeGrafter"/>
</dbReference>
<dbReference type="InterPro" id="IPR020806">
    <property type="entry name" value="PKS_PP-bd"/>
</dbReference>
<feature type="domain" description="Ketosynthase family 3 (KS3)" evidence="5">
    <location>
        <begin position="7"/>
        <end position="424"/>
    </location>
</feature>
<dbReference type="Pfam" id="PF00109">
    <property type="entry name" value="ketoacyl-synt"/>
    <property type="match status" value="1"/>
</dbReference>
<dbReference type="CDD" id="cd00833">
    <property type="entry name" value="PKS"/>
    <property type="match status" value="1"/>
</dbReference>
<dbReference type="PROSITE" id="PS52004">
    <property type="entry name" value="KS3_2"/>
    <property type="match status" value="1"/>
</dbReference>
<organism evidence="6 7">
    <name type="scientific">Actinoalloteichus hymeniacidonis</name>
    <dbReference type="NCBI Taxonomy" id="340345"/>
    <lineage>
        <taxon>Bacteria</taxon>
        <taxon>Bacillati</taxon>
        <taxon>Actinomycetota</taxon>
        <taxon>Actinomycetes</taxon>
        <taxon>Pseudonocardiales</taxon>
        <taxon>Pseudonocardiaceae</taxon>
        <taxon>Actinoalloteichus</taxon>
    </lineage>
</organism>
<evidence type="ECO:0000259" key="4">
    <source>
        <dbReference type="PROSITE" id="PS50075"/>
    </source>
</evidence>
<dbReference type="InterPro" id="IPR001227">
    <property type="entry name" value="Ac_transferase_dom_sf"/>
</dbReference>
<evidence type="ECO:0000256" key="1">
    <source>
        <dbReference type="ARBA" id="ARBA00022450"/>
    </source>
</evidence>
<dbReference type="Gene3D" id="1.10.1200.10">
    <property type="entry name" value="ACP-like"/>
    <property type="match status" value="1"/>
</dbReference>
<evidence type="ECO:0000256" key="2">
    <source>
        <dbReference type="ARBA" id="ARBA00022553"/>
    </source>
</evidence>
<dbReference type="InterPro" id="IPR032821">
    <property type="entry name" value="PKS_assoc"/>
</dbReference>
<name>A0AAC9HSQ7_9PSEU</name>
<evidence type="ECO:0000259" key="5">
    <source>
        <dbReference type="PROSITE" id="PS52004"/>
    </source>
</evidence>
<dbReference type="Gene3D" id="3.40.366.10">
    <property type="entry name" value="Malonyl-Coenzyme A Acyl Carrier Protein, domain 2"/>
    <property type="match status" value="1"/>
</dbReference>
<dbReference type="Pfam" id="PF00550">
    <property type="entry name" value="PP-binding"/>
    <property type="match status" value="1"/>
</dbReference>
<proteinExistence type="predicted"/>
<dbReference type="Pfam" id="PF16197">
    <property type="entry name" value="KAsynt_C_assoc"/>
    <property type="match status" value="1"/>
</dbReference>
<dbReference type="Proteomes" id="UP000095210">
    <property type="component" value="Chromosome"/>
</dbReference>
<dbReference type="Gene3D" id="3.40.47.10">
    <property type="match status" value="1"/>
</dbReference>
<gene>
    <name evidence="6" type="ORF">TL08_14880</name>
</gene>
<dbReference type="InterPro" id="IPR020841">
    <property type="entry name" value="PKS_Beta-ketoAc_synthase_dom"/>
</dbReference>
<dbReference type="AlphaFoldDB" id="A0AAC9HSQ7"/>
<dbReference type="GO" id="GO:0006633">
    <property type="term" value="P:fatty acid biosynthetic process"/>
    <property type="evidence" value="ECO:0007669"/>
    <property type="project" value="TreeGrafter"/>
</dbReference>
<dbReference type="SMART" id="SM00823">
    <property type="entry name" value="PKS_PP"/>
    <property type="match status" value="1"/>
</dbReference>
<dbReference type="InterPro" id="IPR016039">
    <property type="entry name" value="Thiolase-like"/>
</dbReference>
<dbReference type="KEGG" id="ahm:TL08_14880"/>
<keyword evidence="7" id="KW-1185">Reference proteome</keyword>
<dbReference type="RefSeq" id="WP_157421091.1">
    <property type="nucleotide sequence ID" value="NZ_CP014859.1"/>
</dbReference>
<dbReference type="PROSITE" id="PS50075">
    <property type="entry name" value="CARRIER"/>
    <property type="match status" value="1"/>
</dbReference>
<keyword evidence="2" id="KW-0597">Phosphoprotein</keyword>
<dbReference type="SUPFAM" id="SSF47336">
    <property type="entry name" value="ACP-like"/>
    <property type="match status" value="1"/>
</dbReference>
<dbReference type="InterPro" id="IPR050091">
    <property type="entry name" value="PKS_NRPS_Biosynth_Enz"/>
</dbReference>
<dbReference type="Pfam" id="PF02801">
    <property type="entry name" value="Ketoacyl-synt_C"/>
    <property type="match status" value="1"/>
</dbReference>
<sequence length="835" mass="86349">MPDQQHTAEIAIVGMSCRFPGAPDVEHFARLVLDGVVATSTPTPQALAEQGVPAGLRDHPAYVPTAGALTGIDRFDAAYFGIAPADAESMDPQHRLLLQEAVHALDDAGWPLDADRSVGVFCGAGENHYAARRRRGPTGQRMPWDRPAALPLLVSYHLDLRGPSVYVASMCSTSLSAVHLARRSLQTDDCSVALAGAVAVQLPDTHGYLAHPGGVMSPSGRCRPFDAAADGTVPGSGVAVLVLKRLADAVRDGDRVHAVLRGSALNNDGADRLSFAAPSVRGQREVIAAALADAAVDPSSVGYIEAHGTGTPLGDPVELAALSRIRAESGATGPCAVGAVKSSIGHLDEAAGMAGLVKAILAVRDGVVPPTAGHTEPNPAIPFGDSGLYVSTTAHPWPVTDGPRRAAVTSLGVGGTNGHVVVEQAPPAAAEPEPDGEVRLLPISAHTESAFDALCRALADSAHRPAHLAAALACRRALRPYRRAVIAADHAELVAELSAPPTTEPDGPLVFDLDIAADTTGLLAQLGADDDGESTLALAEALIRFGARPDACSGAGAGAYLALAAAGAVPAAIAVRCAALHAEGQQIVADGGDLSGCDKVVEEIELLLFENELAAPSCPVLLRASGVELPGSIPVAVDDVVEESRSAFMGLLESPREDGVLDLAGALASRVELLRLLGGCWERGVDVPWGALLPAGARRAPLRFPFDEQRHWAAEVALTEQVAVAREAAPIGAGEGTDDVAAEVAAIWREVLGVDRVAPTDSFFRLGGHSILATRILARLLDRLDVRCNLGALLEAETLAGMTEVVAEQVRLGSLYSRVHDTDAPADEDLETVDL</sequence>
<accession>A0AAC9HSQ7</accession>
<dbReference type="InterPro" id="IPR036736">
    <property type="entry name" value="ACP-like_sf"/>
</dbReference>
<evidence type="ECO:0000256" key="3">
    <source>
        <dbReference type="ARBA" id="ARBA00022679"/>
    </source>
</evidence>
<dbReference type="PANTHER" id="PTHR43775">
    <property type="entry name" value="FATTY ACID SYNTHASE"/>
    <property type="match status" value="1"/>
</dbReference>
<dbReference type="EMBL" id="CP014859">
    <property type="protein sequence ID" value="AOS63785.1"/>
    <property type="molecule type" value="Genomic_DNA"/>
</dbReference>
<dbReference type="GO" id="GO:0005886">
    <property type="term" value="C:plasma membrane"/>
    <property type="evidence" value="ECO:0007669"/>
    <property type="project" value="TreeGrafter"/>
</dbReference>
<protein>
    <submittedName>
        <fullName evidence="6">Beta-ketoacyl synthase family protein,phosphopantetheine-containing protein</fullName>
    </submittedName>
</protein>
<dbReference type="Gene3D" id="1.10.1240.100">
    <property type="match status" value="1"/>
</dbReference>
<dbReference type="PROSITE" id="PS00012">
    <property type="entry name" value="PHOSPHOPANTETHEINE"/>
    <property type="match status" value="1"/>
</dbReference>
<evidence type="ECO:0000313" key="6">
    <source>
        <dbReference type="EMBL" id="AOS63785.1"/>
    </source>
</evidence>